<organism evidence="1 2">
    <name type="scientific">Methylogaea oryzae</name>
    <dbReference type="NCBI Taxonomy" id="1295382"/>
    <lineage>
        <taxon>Bacteria</taxon>
        <taxon>Pseudomonadati</taxon>
        <taxon>Pseudomonadota</taxon>
        <taxon>Gammaproteobacteria</taxon>
        <taxon>Methylococcales</taxon>
        <taxon>Methylococcaceae</taxon>
        <taxon>Methylogaea</taxon>
    </lineage>
</organism>
<dbReference type="Proteomes" id="UP000824988">
    <property type="component" value="Chromosome"/>
</dbReference>
<protein>
    <submittedName>
        <fullName evidence="1">Uncharacterized protein</fullName>
    </submittedName>
</protein>
<reference evidence="1" key="1">
    <citation type="submission" date="2019-06" db="EMBL/GenBank/DDBJ databases">
        <title>Complete genome sequence of Methylogaea oryzae strain JCM16910.</title>
        <authorList>
            <person name="Asakawa S."/>
        </authorList>
    </citation>
    <scope>NUCLEOTIDE SEQUENCE</scope>
    <source>
        <strain evidence="1">E10</strain>
    </source>
</reference>
<keyword evidence="2" id="KW-1185">Reference proteome</keyword>
<sequence>MFIDAENDGRISLRDLSCGVVRYLQKPSDAARGERAGREESANVVLMDERLSSITVTSDSCVVTAHASKLFTRYGIDFGRVGRVGA</sequence>
<evidence type="ECO:0000313" key="1">
    <source>
        <dbReference type="EMBL" id="BBL70486.1"/>
    </source>
</evidence>
<proteinExistence type="predicted"/>
<name>A0A8D5AJW6_9GAMM</name>
<evidence type="ECO:0000313" key="2">
    <source>
        <dbReference type="Proteomes" id="UP000824988"/>
    </source>
</evidence>
<dbReference type="AlphaFoldDB" id="A0A8D5AJW6"/>
<gene>
    <name evidence="1" type="ORF">MoryE10_10920</name>
</gene>
<dbReference type="EMBL" id="AP019782">
    <property type="protein sequence ID" value="BBL70486.1"/>
    <property type="molecule type" value="Genomic_DNA"/>
</dbReference>
<dbReference type="KEGG" id="moz:MoryE10_10920"/>
<accession>A0A8D5AJW6</accession>